<evidence type="ECO:0000313" key="2">
    <source>
        <dbReference type="Proteomes" id="UP000815325"/>
    </source>
</evidence>
<evidence type="ECO:0000313" key="1">
    <source>
        <dbReference type="EMBL" id="KAF5832401.1"/>
    </source>
</evidence>
<reference evidence="1" key="1">
    <citation type="submission" date="2017-08" db="EMBL/GenBank/DDBJ databases">
        <authorList>
            <person name="Polle J.E."/>
            <person name="Barry K."/>
            <person name="Cushman J."/>
            <person name="Schmutz J."/>
            <person name="Tran D."/>
            <person name="Hathwaick L.T."/>
            <person name="Yim W.C."/>
            <person name="Jenkins J."/>
            <person name="Mckie-Krisberg Z.M."/>
            <person name="Prochnik S."/>
            <person name="Lindquist E."/>
            <person name="Dockter R.B."/>
            <person name="Adam C."/>
            <person name="Molina H."/>
            <person name="Bunkerborg J."/>
            <person name="Jin E."/>
            <person name="Buchheim M."/>
            <person name="Magnuson J."/>
        </authorList>
    </citation>
    <scope>NUCLEOTIDE SEQUENCE</scope>
    <source>
        <strain evidence="1">CCAP 19/18</strain>
    </source>
</reference>
<organism evidence="1 2">
    <name type="scientific">Dunaliella salina</name>
    <name type="common">Green alga</name>
    <name type="synonym">Protococcus salinus</name>
    <dbReference type="NCBI Taxonomy" id="3046"/>
    <lineage>
        <taxon>Eukaryota</taxon>
        <taxon>Viridiplantae</taxon>
        <taxon>Chlorophyta</taxon>
        <taxon>core chlorophytes</taxon>
        <taxon>Chlorophyceae</taxon>
        <taxon>CS clade</taxon>
        <taxon>Chlamydomonadales</taxon>
        <taxon>Dunaliellaceae</taxon>
        <taxon>Dunaliella</taxon>
    </lineage>
</organism>
<dbReference type="EMBL" id="MU069877">
    <property type="protein sequence ID" value="KAF5832401.1"/>
    <property type="molecule type" value="Genomic_DNA"/>
</dbReference>
<evidence type="ECO:0008006" key="3">
    <source>
        <dbReference type="Google" id="ProtNLM"/>
    </source>
</evidence>
<proteinExistence type="predicted"/>
<comment type="caution">
    <text evidence="1">The sequence shown here is derived from an EMBL/GenBank/DDBJ whole genome shotgun (WGS) entry which is preliminary data.</text>
</comment>
<accession>A0ABQ7GCR7</accession>
<sequence>MQTVWKQTHRLSNPCPAHMRVVDHRPRRNVAMRNFSQGTSDNPQNVENARIMPNASFSPSQAVQVQLNAVAKNDDPWFNHGIQTMYEFAEDTGSMERSWYFVTLQKDLYHVGILFIFMHIFTCSTRRWFKCNFFAITTSAAEVAPGMLEVNVAVKDASGSDAGVYSFHLVRRELGVKKGAWMTKSLCRQSDRQRR</sequence>
<dbReference type="Proteomes" id="UP000815325">
    <property type="component" value="Unassembled WGS sequence"/>
</dbReference>
<dbReference type="PANTHER" id="PTHR35716:SF1">
    <property type="entry name" value="OS05G0574700 PROTEIN"/>
    <property type="match status" value="1"/>
</dbReference>
<keyword evidence="2" id="KW-1185">Reference proteome</keyword>
<dbReference type="PANTHER" id="PTHR35716">
    <property type="entry name" value="OS05G0574700 PROTEIN-RELATED"/>
    <property type="match status" value="1"/>
</dbReference>
<gene>
    <name evidence="1" type="ORF">DUNSADRAFT_11732</name>
</gene>
<protein>
    <recommendedName>
        <fullName evidence="3">Encoded protein</fullName>
    </recommendedName>
</protein>
<name>A0ABQ7GCR7_DUNSA</name>